<dbReference type="EMBL" id="FWZT01000008">
    <property type="protein sequence ID" value="SMF27532.1"/>
    <property type="molecule type" value="Genomic_DNA"/>
</dbReference>
<organism evidence="1 2">
    <name type="scientific">Pseudobacteriovorax antillogorgiicola</name>
    <dbReference type="NCBI Taxonomy" id="1513793"/>
    <lineage>
        <taxon>Bacteria</taxon>
        <taxon>Pseudomonadati</taxon>
        <taxon>Bdellovibrionota</taxon>
        <taxon>Oligoflexia</taxon>
        <taxon>Oligoflexales</taxon>
        <taxon>Pseudobacteriovoracaceae</taxon>
        <taxon>Pseudobacteriovorax</taxon>
    </lineage>
</organism>
<gene>
    <name evidence="1" type="ORF">SAMN06296036_108238</name>
</gene>
<evidence type="ECO:0000313" key="1">
    <source>
        <dbReference type="EMBL" id="SMF27532.1"/>
    </source>
</evidence>
<sequence length="247" mass="27867">MQLSYKIMTIIFCASVFETSFAEIIEEPVEPQEPVEVSFQSEGVHLTALVAESGEFKLLAYPEFNEWRVLDTTMQTFNLGSTPSEICNGVDRMMTMLSYVWLPNSSKERYRKSIEDLNQFRITVDAGRAFRPSAIESGLATSMETKPVFLLNPMQWYGASWQVSVQADARVTQFDDSQELLSRVLGAGQINFLDGLGRLEFSGAHLFCDLWQGRVRLDLAMDGGYQLEPEVFKPYQVLAPVTFKAAN</sequence>
<dbReference type="STRING" id="1513793.SAMN06296036_108238"/>
<dbReference type="RefSeq" id="WP_132318686.1">
    <property type="nucleotide sequence ID" value="NZ_FWZT01000008.1"/>
</dbReference>
<proteinExistence type="predicted"/>
<protein>
    <submittedName>
        <fullName evidence="1">Uncharacterized protein</fullName>
    </submittedName>
</protein>
<keyword evidence="2" id="KW-1185">Reference proteome</keyword>
<evidence type="ECO:0000313" key="2">
    <source>
        <dbReference type="Proteomes" id="UP000192907"/>
    </source>
</evidence>
<reference evidence="2" key="1">
    <citation type="submission" date="2017-04" db="EMBL/GenBank/DDBJ databases">
        <authorList>
            <person name="Varghese N."/>
            <person name="Submissions S."/>
        </authorList>
    </citation>
    <scope>NUCLEOTIDE SEQUENCE [LARGE SCALE GENOMIC DNA]</scope>
    <source>
        <strain evidence="2">RKEM611</strain>
    </source>
</reference>
<accession>A0A1Y6BTI3</accession>
<dbReference type="Proteomes" id="UP000192907">
    <property type="component" value="Unassembled WGS sequence"/>
</dbReference>
<dbReference type="AlphaFoldDB" id="A0A1Y6BTI3"/>
<name>A0A1Y6BTI3_9BACT</name>